<proteinExistence type="predicted"/>
<protein>
    <submittedName>
        <fullName evidence="1">Uncharacterized protein</fullName>
    </submittedName>
</protein>
<sequence length="122" mass="14328">MPGCFVPAEAFPGYPGRSGLHQIPQTSRRQAAAYAVVAECDPRRDKSMRRVSFQANRNCWSKAWIKRSTRLAAWCFRHRFPQDQNRRIAFGMSTRRRPLHGAWQPRGVVIVVVVCCQWWRWR</sequence>
<dbReference type="HOGENOM" id="CLU_2028190_0_0_1"/>
<evidence type="ECO:0000313" key="2">
    <source>
        <dbReference type="Proteomes" id="UP000016931"/>
    </source>
</evidence>
<gene>
    <name evidence="1" type="ORF">SEPMUDRAFT_124676</name>
</gene>
<dbReference type="GeneID" id="27899068"/>
<organism evidence="1 2">
    <name type="scientific">Sphaerulina musiva (strain SO2202)</name>
    <name type="common">Poplar stem canker fungus</name>
    <name type="synonym">Septoria musiva</name>
    <dbReference type="NCBI Taxonomy" id="692275"/>
    <lineage>
        <taxon>Eukaryota</taxon>
        <taxon>Fungi</taxon>
        <taxon>Dikarya</taxon>
        <taxon>Ascomycota</taxon>
        <taxon>Pezizomycotina</taxon>
        <taxon>Dothideomycetes</taxon>
        <taxon>Dothideomycetidae</taxon>
        <taxon>Mycosphaerellales</taxon>
        <taxon>Mycosphaerellaceae</taxon>
        <taxon>Sphaerulina</taxon>
    </lineage>
</organism>
<accession>M3B428</accession>
<evidence type="ECO:0000313" key="1">
    <source>
        <dbReference type="EMBL" id="EMF14527.1"/>
    </source>
</evidence>
<dbReference type="AlphaFoldDB" id="M3B428"/>
<dbReference type="Proteomes" id="UP000016931">
    <property type="component" value="Unassembled WGS sequence"/>
</dbReference>
<dbReference type="EMBL" id="KB456262">
    <property type="protein sequence ID" value="EMF14527.1"/>
    <property type="molecule type" value="Genomic_DNA"/>
</dbReference>
<name>M3B428_SPHMS</name>
<reference evidence="1 2" key="1">
    <citation type="journal article" date="2012" name="PLoS Pathog.">
        <title>Diverse lifestyles and strategies of plant pathogenesis encoded in the genomes of eighteen Dothideomycetes fungi.</title>
        <authorList>
            <person name="Ohm R.A."/>
            <person name="Feau N."/>
            <person name="Henrissat B."/>
            <person name="Schoch C.L."/>
            <person name="Horwitz B.A."/>
            <person name="Barry K.W."/>
            <person name="Condon B.J."/>
            <person name="Copeland A.C."/>
            <person name="Dhillon B."/>
            <person name="Glaser F."/>
            <person name="Hesse C.N."/>
            <person name="Kosti I."/>
            <person name="LaButti K."/>
            <person name="Lindquist E.A."/>
            <person name="Lucas S."/>
            <person name="Salamov A.A."/>
            <person name="Bradshaw R.E."/>
            <person name="Ciuffetti L."/>
            <person name="Hamelin R.C."/>
            <person name="Kema G.H.J."/>
            <person name="Lawrence C."/>
            <person name="Scott J.A."/>
            <person name="Spatafora J.W."/>
            <person name="Turgeon B.G."/>
            <person name="de Wit P.J.G.M."/>
            <person name="Zhong S."/>
            <person name="Goodwin S.B."/>
            <person name="Grigoriev I.V."/>
        </authorList>
    </citation>
    <scope>NUCLEOTIDE SEQUENCE [LARGE SCALE GENOMIC DNA]</scope>
    <source>
        <strain evidence="1 2">SO2202</strain>
    </source>
</reference>
<dbReference type="RefSeq" id="XP_016762648.1">
    <property type="nucleotide sequence ID" value="XM_016901931.1"/>
</dbReference>
<keyword evidence="2" id="KW-1185">Reference proteome</keyword>